<evidence type="ECO:0000256" key="5">
    <source>
        <dbReference type="ARBA" id="ARBA00023136"/>
    </source>
</evidence>
<reference evidence="7 8" key="1">
    <citation type="submission" date="2024-01" db="EMBL/GenBank/DDBJ databases">
        <title>Mesobacterium rodlantinim sp. nov., isolated from shallow sea hydrothermal systems off Kueishantao Island.</title>
        <authorList>
            <person name="Su Z."/>
            <person name="Tang K."/>
        </authorList>
    </citation>
    <scope>NUCLEOTIDE SEQUENCE [LARGE SCALE GENOMIC DNA]</scope>
    <source>
        <strain evidence="7 8">TK19101</strain>
    </source>
</reference>
<dbReference type="EMBL" id="JAYLLH010000004">
    <property type="protein sequence ID" value="MEC3860514.1"/>
    <property type="molecule type" value="Genomic_DNA"/>
</dbReference>
<dbReference type="Proteomes" id="UP001348149">
    <property type="component" value="Unassembled WGS sequence"/>
</dbReference>
<organism evidence="7 8">
    <name type="scientific">Mesobacterium hydrothermale</name>
    <dbReference type="NCBI Taxonomy" id="3111907"/>
    <lineage>
        <taxon>Bacteria</taxon>
        <taxon>Pseudomonadati</taxon>
        <taxon>Pseudomonadota</taxon>
        <taxon>Alphaproteobacteria</taxon>
        <taxon>Rhodobacterales</taxon>
        <taxon>Roseobacteraceae</taxon>
        <taxon>Mesobacterium</taxon>
    </lineage>
</organism>
<evidence type="ECO:0000256" key="3">
    <source>
        <dbReference type="ARBA" id="ARBA00022692"/>
    </source>
</evidence>
<comment type="subcellular location">
    <subcellularLocation>
        <location evidence="1">Cell membrane</location>
        <topology evidence="1">Multi-pass membrane protein</topology>
    </subcellularLocation>
</comment>
<keyword evidence="2" id="KW-1003">Cell membrane</keyword>
<comment type="caution">
    <text evidence="7">The sequence shown here is derived from an EMBL/GenBank/DDBJ whole genome shotgun (WGS) entry which is preliminary data.</text>
</comment>
<dbReference type="Pfam" id="PF01810">
    <property type="entry name" value="LysE"/>
    <property type="match status" value="1"/>
</dbReference>
<evidence type="ECO:0000256" key="2">
    <source>
        <dbReference type="ARBA" id="ARBA00022475"/>
    </source>
</evidence>
<evidence type="ECO:0000256" key="6">
    <source>
        <dbReference type="SAM" id="Phobius"/>
    </source>
</evidence>
<keyword evidence="3 6" id="KW-0812">Transmembrane</keyword>
<feature type="transmembrane region" description="Helical" evidence="6">
    <location>
        <begin position="81"/>
        <end position="100"/>
    </location>
</feature>
<evidence type="ECO:0000256" key="4">
    <source>
        <dbReference type="ARBA" id="ARBA00022989"/>
    </source>
</evidence>
<gene>
    <name evidence="7" type="ORF">VK792_04400</name>
</gene>
<dbReference type="PANTHER" id="PTHR30086">
    <property type="entry name" value="ARGININE EXPORTER PROTEIN ARGO"/>
    <property type="match status" value="1"/>
</dbReference>
<protein>
    <submittedName>
        <fullName evidence="7">LysE family transporter</fullName>
    </submittedName>
</protein>
<evidence type="ECO:0000313" key="8">
    <source>
        <dbReference type="Proteomes" id="UP001348149"/>
    </source>
</evidence>
<keyword evidence="5 6" id="KW-0472">Membrane</keyword>
<sequence>MKIAGAAYLMRIAWLMWRDARKSVTETQGTSHHAFRDGVLVNLSNPKSVLFAASVLVVIFPADMTLGAKAVIVLNHFLVELIFYAGFAGLMATPAARAGYMSVKHVVDRAAALILGALGLRLLFGR</sequence>
<name>A0ABU6HFM9_9RHOB</name>
<evidence type="ECO:0000256" key="1">
    <source>
        <dbReference type="ARBA" id="ARBA00004651"/>
    </source>
</evidence>
<dbReference type="PANTHER" id="PTHR30086:SF20">
    <property type="entry name" value="ARGININE EXPORTER PROTEIN ARGO-RELATED"/>
    <property type="match status" value="1"/>
</dbReference>
<keyword evidence="8" id="KW-1185">Reference proteome</keyword>
<proteinExistence type="predicted"/>
<evidence type="ECO:0000313" key="7">
    <source>
        <dbReference type="EMBL" id="MEC3860514.1"/>
    </source>
</evidence>
<accession>A0ABU6HFM9</accession>
<dbReference type="InterPro" id="IPR001123">
    <property type="entry name" value="LeuE-type"/>
</dbReference>
<feature type="transmembrane region" description="Helical" evidence="6">
    <location>
        <begin position="106"/>
        <end position="124"/>
    </location>
</feature>
<keyword evidence="4 6" id="KW-1133">Transmembrane helix</keyword>